<accession>A0AAW6VIM4</accession>
<reference evidence="1" key="1">
    <citation type="journal article" date="2023" name="Antibiotics">
        <title>Genomic Characterization of Antibiotic-Resistant Campylobacterales Isolated from Chilean Poultry Meat.</title>
        <authorList>
            <person name="Concha-Toloza M."/>
            <person name="Lopez-Cantillo M."/>
            <person name="Molina-Mora J.A."/>
            <person name="Collado L."/>
        </authorList>
    </citation>
    <scope>NUCLEOTIDE SEQUENCE</scope>
    <source>
        <strain evidence="1">FR1p153A2</strain>
    </source>
</reference>
<evidence type="ECO:0000313" key="1">
    <source>
        <dbReference type="EMBL" id="MDK2042077.1"/>
    </source>
</evidence>
<evidence type="ECO:0008006" key="3">
    <source>
        <dbReference type="Google" id="ProtNLM"/>
    </source>
</evidence>
<gene>
    <name evidence="1" type="ORF">PT517_09865</name>
</gene>
<dbReference type="Proteomes" id="UP001237501">
    <property type="component" value="Unassembled WGS sequence"/>
</dbReference>
<dbReference type="Pfam" id="PF20404">
    <property type="entry name" value="DUF6694"/>
    <property type="match status" value="1"/>
</dbReference>
<dbReference type="PROSITE" id="PS51257">
    <property type="entry name" value="PROKAR_LIPOPROTEIN"/>
    <property type="match status" value="1"/>
</dbReference>
<protein>
    <recommendedName>
        <fullName evidence="3">Lipoprotein</fullName>
    </recommendedName>
</protein>
<comment type="caution">
    <text evidence="1">The sequence shown here is derived from an EMBL/GenBank/DDBJ whole genome shotgun (WGS) entry which is preliminary data.</text>
</comment>
<dbReference type="AlphaFoldDB" id="A0AAW6VIM4"/>
<dbReference type="InterPro" id="IPR046516">
    <property type="entry name" value="DUF6694"/>
</dbReference>
<proteinExistence type="predicted"/>
<reference evidence="1" key="2">
    <citation type="submission" date="2023-02" db="EMBL/GenBank/DDBJ databases">
        <authorList>
            <person name="Concha-Toloza M."/>
            <person name="Lopez-Cantillo M."/>
            <person name="Molina-Mora J."/>
            <person name="Collado L."/>
        </authorList>
    </citation>
    <scope>NUCLEOTIDE SEQUENCE</scope>
    <source>
        <strain evidence="1">FR1p153A2</strain>
    </source>
</reference>
<dbReference type="RefSeq" id="WP_152060195.1">
    <property type="nucleotide sequence ID" value="NZ_CABVSN010000019.1"/>
</dbReference>
<sequence>MIRRLLVSVFIVFILIGCDNTPRIDTSSNHMVDSSIKEIRESLTDEKKIEFEQALNIVLDNQLKISSKGVFTKRVHTDILNYDEKKLLHNKSADDVIAEAKEILNKK</sequence>
<dbReference type="EMBL" id="JAQTJK010000013">
    <property type="protein sequence ID" value="MDK2042077.1"/>
    <property type="molecule type" value="Genomic_DNA"/>
</dbReference>
<evidence type="ECO:0000313" key="2">
    <source>
        <dbReference type="Proteomes" id="UP001237501"/>
    </source>
</evidence>
<name>A0AAW6VIM4_9BACT</name>
<organism evidence="1 2">
    <name type="scientific">Aliarcobacter butzleri</name>
    <dbReference type="NCBI Taxonomy" id="28197"/>
    <lineage>
        <taxon>Bacteria</taxon>
        <taxon>Pseudomonadati</taxon>
        <taxon>Campylobacterota</taxon>
        <taxon>Epsilonproteobacteria</taxon>
        <taxon>Campylobacterales</taxon>
        <taxon>Arcobacteraceae</taxon>
        <taxon>Aliarcobacter</taxon>
    </lineage>
</organism>